<feature type="region of interest" description="Disordered" evidence="1">
    <location>
        <begin position="1"/>
        <end position="37"/>
    </location>
</feature>
<sequence>MQQGDATTAAPRRQVAMTSRKGRIGLGTTDGSIRRGTPEWREMRKRGGSFGAHRDRRRRLRGCSPAAGFGHRGDDGDGCPVKVTLDNRAACRSIMGT</sequence>
<name>A0A6G1CFG1_9ORYZ</name>
<gene>
    <name evidence="2" type="ORF">E2562_012626</name>
</gene>
<evidence type="ECO:0000256" key="1">
    <source>
        <dbReference type="SAM" id="MobiDB-lite"/>
    </source>
</evidence>
<dbReference type="EMBL" id="SPHZ02000009">
    <property type="protein sequence ID" value="KAF0898919.1"/>
    <property type="molecule type" value="Genomic_DNA"/>
</dbReference>
<evidence type="ECO:0000313" key="3">
    <source>
        <dbReference type="Proteomes" id="UP000479710"/>
    </source>
</evidence>
<evidence type="ECO:0000313" key="2">
    <source>
        <dbReference type="EMBL" id="KAF0898919.1"/>
    </source>
</evidence>
<dbReference type="Proteomes" id="UP000479710">
    <property type="component" value="Unassembled WGS sequence"/>
</dbReference>
<keyword evidence="3" id="KW-1185">Reference proteome</keyword>
<comment type="caution">
    <text evidence="2">The sequence shown here is derived from an EMBL/GenBank/DDBJ whole genome shotgun (WGS) entry which is preliminary data.</text>
</comment>
<dbReference type="AlphaFoldDB" id="A0A6G1CFG1"/>
<reference evidence="2 3" key="1">
    <citation type="submission" date="2019-11" db="EMBL/GenBank/DDBJ databases">
        <title>Whole genome sequence of Oryza granulata.</title>
        <authorList>
            <person name="Li W."/>
        </authorList>
    </citation>
    <scope>NUCLEOTIDE SEQUENCE [LARGE SCALE GENOMIC DNA]</scope>
    <source>
        <strain evidence="3">cv. Menghai</strain>
        <tissue evidence="2">Leaf</tissue>
    </source>
</reference>
<protein>
    <submittedName>
        <fullName evidence="2">Uncharacterized protein</fullName>
    </submittedName>
</protein>
<organism evidence="2 3">
    <name type="scientific">Oryza meyeriana var. granulata</name>
    <dbReference type="NCBI Taxonomy" id="110450"/>
    <lineage>
        <taxon>Eukaryota</taxon>
        <taxon>Viridiplantae</taxon>
        <taxon>Streptophyta</taxon>
        <taxon>Embryophyta</taxon>
        <taxon>Tracheophyta</taxon>
        <taxon>Spermatophyta</taxon>
        <taxon>Magnoliopsida</taxon>
        <taxon>Liliopsida</taxon>
        <taxon>Poales</taxon>
        <taxon>Poaceae</taxon>
        <taxon>BOP clade</taxon>
        <taxon>Oryzoideae</taxon>
        <taxon>Oryzeae</taxon>
        <taxon>Oryzinae</taxon>
        <taxon>Oryza</taxon>
        <taxon>Oryza meyeriana</taxon>
    </lineage>
</organism>
<proteinExistence type="predicted"/>
<accession>A0A6G1CFG1</accession>